<keyword evidence="1 2" id="KW-0238">DNA-binding</keyword>
<dbReference type="PROSITE" id="PS51740">
    <property type="entry name" value="SPOVT_ABRB"/>
    <property type="match status" value="1"/>
</dbReference>
<dbReference type="SUPFAM" id="SSF89447">
    <property type="entry name" value="AbrB/MazE/MraZ-like"/>
    <property type="match status" value="1"/>
</dbReference>
<dbReference type="OrthoDB" id="9807753at2"/>
<dbReference type="GO" id="GO:0005737">
    <property type="term" value="C:cytoplasm"/>
    <property type="evidence" value="ECO:0007669"/>
    <property type="project" value="UniProtKB-UniRule"/>
</dbReference>
<dbReference type="InterPro" id="IPR038619">
    <property type="entry name" value="MraZ_sf"/>
</dbReference>
<comment type="similarity">
    <text evidence="1">Belongs to the MraZ family.</text>
</comment>
<accession>A0A1H7MAU1</accession>
<gene>
    <name evidence="1" type="primary">mraZ</name>
    <name evidence="4" type="ORF">SAMN04488526_1856</name>
</gene>
<name>A0A1H7MAU1_9RHOB</name>
<evidence type="ECO:0000313" key="4">
    <source>
        <dbReference type="EMBL" id="SEL08241.1"/>
    </source>
</evidence>
<protein>
    <recommendedName>
        <fullName evidence="1">Transcriptional regulator MraZ</fullName>
    </recommendedName>
</protein>
<dbReference type="Gene3D" id="3.40.1550.20">
    <property type="entry name" value="Transcriptional regulator MraZ domain"/>
    <property type="match status" value="1"/>
</dbReference>
<sequence>MEQRFRGTSTHKVDVKGRVSIPADFRRVLDACDPDREAGTNPHMILCFGDGRFPYYTAYTAQGVAEMGEMIEDMDEGDPHREALEDYFYSQAETISIDDSGRLILNAALRSRIGITDQAVFAGKGKTFRIHSPAAPEAATSRLGQVLADLPEGVPITSLLPKKRRSVD</sequence>
<dbReference type="GO" id="GO:0009295">
    <property type="term" value="C:nucleoid"/>
    <property type="evidence" value="ECO:0007669"/>
    <property type="project" value="UniProtKB-SubCell"/>
</dbReference>
<reference evidence="4 5" key="1">
    <citation type="submission" date="2016-10" db="EMBL/GenBank/DDBJ databases">
        <authorList>
            <person name="de Groot N.N."/>
        </authorList>
    </citation>
    <scope>NUCLEOTIDE SEQUENCE [LARGE SCALE GENOMIC DNA]</scope>
    <source>
        <strain evidence="4 5">DSM 14858</strain>
    </source>
</reference>
<dbReference type="RefSeq" id="WP_092762098.1">
    <property type="nucleotide sequence ID" value="NZ_CAXBJT010000016.1"/>
</dbReference>
<keyword evidence="5" id="KW-1185">Reference proteome</keyword>
<keyword evidence="1" id="KW-0804">Transcription</keyword>
<dbReference type="GO" id="GO:0003700">
    <property type="term" value="F:DNA-binding transcription factor activity"/>
    <property type="evidence" value="ECO:0007669"/>
    <property type="project" value="UniProtKB-UniRule"/>
</dbReference>
<dbReference type="PANTHER" id="PTHR34701">
    <property type="entry name" value="TRANSCRIPTIONAL REGULATOR MRAZ"/>
    <property type="match status" value="1"/>
</dbReference>
<organism evidence="4 5">
    <name type="scientific">Jannaschia helgolandensis</name>
    <dbReference type="NCBI Taxonomy" id="188906"/>
    <lineage>
        <taxon>Bacteria</taxon>
        <taxon>Pseudomonadati</taxon>
        <taxon>Pseudomonadota</taxon>
        <taxon>Alphaproteobacteria</taxon>
        <taxon>Rhodobacterales</taxon>
        <taxon>Roseobacteraceae</taxon>
        <taxon>Jannaschia</taxon>
    </lineage>
</organism>
<dbReference type="InterPro" id="IPR007159">
    <property type="entry name" value="SpoVT-AbrB_dom"/>
</dbReference>
<dbReference type="GO" id="GO:0000976">
    <property type="term" value="F:transcription cis-regulatory region binding"/>
    <property type="evidence" value="ECO:0007669"/>
    <property type="project" value="TreeGrafter"/>
</dbReference>
<evidence type="ECO:0000256" key="1">
    <source>
        <dbReference type="HAMAP-Rule" id="MF_01008"/>
    </source>
</evidence>
<dbReference type="Proteomes" id="UP000199283">
    <property type="component" value="Unassembled WGS sequence"/>
</dbReference>
<dbReference type="GO" id="GO:2000143">
    <property type="term" value="P:negative regulation of DNA-templated transcription initiation"/>
    <property type="evidence" value="ECO:0007669"/>
    <property type="project" value="TreeGrafter"/>
</dbReference>
<dbReference type="InterPro" id="IPR003444">
    <property type="entry name" value="MraZ"/>
</dbReference>
<keyword evidence="1" id="KW-0963">Cytoplasm</keyword>
<evidence type="ECO:0000313" key="5">
    <source>
        <dbReference type="Proteomes" id="UP000199283"/>
    </source>
</evidence>
<keyword evidence="1" id="KW-0805">Transcription regulation</keyword>
<dbReference type="CDD" id="cd16320">
    <property type="entry name" value="MraZ_N"/>
    <property type="match status" value="1"/>
</dbReference>
<comment type="subcellular location">
    <subcellularLocation>
        <location evidence="1">Cytoplasm</location>
        <location evidence="1">Nucleoid</location>
    </subcellularLocation>
</comment>
<dbReference type="PANTHER" id="PTHR34701:SF1">
    <property type="entry name" value="TRANSCRIPTIONAL REGULATOR MRAZ"/>
    <property type="match status" value="1"/>
</dbReference>
<dbReference type="HAMAP" id="MF_01008">
    <property type="entry name" value="MraZ"/>
    <property type="match status" value="1"/>
</dbReference>
<dbReference type="InterPro" id="IPR035642">
    <property type="entry name" value="MraZ_N"/>
</dbReference>
<feature type="domain" description="SpoVT-AbrB" evidence="3">
    <location>
        <begin position="92"/>
        <end position="135"/>
    </location>
</feature>
<dbReference type="InterPro" id="IPR037914">
    <property type="entry name" value="SpoVT-AbrB_sf"/>
</dbReference>
<dbReference type="EMBL" id="FNZQ01000003">
    <property type="protein sequence ID" value="SEL08241.1"/>
    <property type="molecule type" value="Genomic_DNA"/>
</dbReference>
<comment type="subunit">
    <text evidence="1">Forms oligomers.</text>
</comment>
<proteinExistence type="inferred from homology"/>
<dbReference type="STRING" id="188906.SAMN04488526_1856"/>
<evidence type="ECO:0000259" key="3">
    <source>
        <dbReference type="PROSITE" id="PS51740"/>
    </source>
</evidence>
<evidence type="ECO:0000256" key="2">
    <source>
        <dbReference type="PROSITE-ProRule" id="PRU01076"/>
    </source>
</evidence>
<dbReference type="AlphaFoldDB" id="A0A1H7MAU1"/>